<reference evidence="2" key="1">
    <citation type="submission" date="2022-11" db="EMBL/GenBank/DDBJ databases">
        <title>Minimal conservation of predation-associated metabolite biosynthetic gene clusters underscores biosynthetic potential of Myxococcota including descriptions for ten novel species: Archangium lansinium sp. nov., Myxococcus landrumus sp. nov., Nannocystis bai.</title>
        <authorList>
            <person name="Ahearne A."/>
            <person name="Stevens C."/>
            <person name="Dowd S."/>
        </authorList>
    </citation>
    <scope>NUCLEOTIDE SEQUENCE</scope>
    <source>
        <strain evidence="2">Fl3</strain>
    </source>
</reference>
<gene>
    <name evidence="2" type="ORF">O0S08_31565</name>
</gene>
<feature type="region of interest" description="Disordered" evidence="1">
    <location>
        <begin position="16"/>
        <end position="80"/>
    </location>
</feature>
<dbReference type="Gene3D" id="2.120.10.30">
    <property type="entry name" value="TolB, C-terminal domain"/>
    <property type="match status" value="2"/>
</dbReference>
<feature type="compositionally biased region" description="Low complexity" evidence="1">
    <location>
        <begin position="26"/>
        <end position="79"/>
    </location>
</feature>
<evidence type="ECO:0000313" key="3">
    <source>
        <dbReference type="Proteomes" id="UP001164459"/>
    </source>
</evidence>
<evidence type="ECO:0000256" key="1">
    <source>
        <dbReference type="SAM" id="MobiDB-lite"/>
    </source>
</evidence>
<dbReference type="SUPFAM" id="SSF69304">
    <property type="entry name" value="Tricorn protease N-terminal domain"/>
    <property type="match status" value="1"/>
</dbReference>
<name>A0ABY7GUV4_9BACT</name>
<sequence>MRKFWAWIVLGCATACPGQTGESTDTAATTEPTTTGSETTHSPTGTTTESTPTTGEATTTSGTTGETGETTGGPAPSGARVVYMTTKPDGKGTDELFFVDCTGAAPGPAIRIHEPLADGWAVASSIGLSQSGRWMHYTLAHPTLGQQVWLVDMSGPLPGTPKQVELPPELSVDVHPWRFSHDDTRLAFHLAEPGGDFQYYLCTIAADGGCVPESWGLPAQRGGTQGFFFEFSPDDTRVAYAGDPDGDGVHQLFLGGAGPGDAGAAVPVSGDAPLDGSDTELGWFSQDGETLYFKFGPEQSLRGVRAVDISGDPPAAPKTVVPIDGRFTVRADDGAVLWQVDPELDGDGDLSLFSLDGAKVGPSVPLHDEPGHVADGGFGWSADGRFVFYRANGDDVKQAFALFAADVSGPTPTPPVRLSAPITTNGTVADVFGGPDPSFAVYSGRPDLETGDQLWMVPFESPADRVQLVQLPPGGSLFTTEIAPDGSQMFFMAAQEFKAPLELFHVDLEDPGPPVKLNAPLEAGEDVRAPSFSQDGGRVFYRAQRTTGDLIETRVLQVDVDAPGQATQVSDPTHDVASAWILPPSGE</sequence>
<keyword evidence="3" id="KW-1185">Reference proteome</keyword>
<proteinExistence type="predicted"/>
<dbReference type="InterPro" id="IPR011042">
    <property type="entry name" value="6-blade_b-propeller_TolB-like"/>
</dbReference>
<dbReference type="EMBL" id="CP114040">
    <property type="protein sequence ID" value="WAS90749.1"/>
    <property type="molecule type" value="Genomic_DNA"/>
</dbReference>
<organism evidence="2 3">
    <name type="scientific">Nannocystis punicea</name>
    <dbReference type="NCBI Taxonomy" id="2995304"/>
    <lineage>
        <taxon>Bacteria</taxon>
        <taxon>Pseudomonadati</taxon>
        <taxon>Myxococcota</taxon>
        <taxon>Polyangia</taxon>
        <taxon>Nannocystales</taxon>
        <taxon>Nannocystaceae</taxon>
        <taxon>Nannocystis</taxon>
    </lineage>
</organism>
<evidence type="ECO:0008006" key="4">
    <source>
        <dbReference type="Google" id="ProtNLM"/>
    </source>
</evidence>
<dbReference type="RefSeq" id="WP_269033076.1">
    <property type="nucleotide sequence ID" value="NZ_CP114040.1"/>
</dbReference>
<dbReference type="Proteomes" id="UP001164459">
    <property type="component" value="Chromosome"/>
</dbReference>
<protein>
    <recommendedName>
        <fullName evidence="4">WD40-like Beta Propeller Repeat</fullName>
    </recommendedName>
</protein>
<accession>A0ABY7GUV4</accession>
<evidence type="ECO:0000313" key="2">
    <source>
        <dbReference type="EMBL" id="WAS90749.1"/>
    </source>
</evidence>
<dbReference type="SUPFAM" id="SSF82171">
    <property type="entry name" value="DPP6 N-terminal domain-like"/>
    <property type="match status" value="1"/>
</dbReference>